<evidence type="ECO:0000259" key="5">
    <source>
        <dbReference type="Pfam" id="PF00264"/>
    </source>
</evidence>
<protein>
    <recommendedName>
        <fullName evidence="5">Tyrosinase copper-binding domain-containing protein</fullName>
    </recommendedName>
</protein>
<evidence type="ECO:0000256" key="1">
    <source>
        <dbReference type="ARBA" id="ARBA00022723"/>
    </source>
</evidence>
<dbReference type="OrthoDB" id="6132182at2759"/>
<accession>A0A8J2LVF9</accession>
<dbReference type="InterPro" id="IPR002227">
    <property type="entry name" value="Tyrosinase_Cu-bd"/>
</dbReference>
<organism evidence="6 7">
    <name type="scientific">Cercopithifilaria johnstoni</name>
    <dbReference type="NCBI Taxonomy" id="2874296"/>
    <lineage>
        <taxon>Eukaryota</taxon>
        <taxon>Metazoa</taxon>
        <taxon>Ecdysozoa</taxon>
        <taxon>Nematoda</taxon>
        <taxon>Chromadorea</taxon>
        <taxon>Rhabditida</taxon>
        <taxon>Spirurina</taxon>
        <taxon>Spiruromorpha</taxon>
        <taxon>Filarioidea</taxon>
        <taxon>Onchocercidae</taxon>
        <taxon>Cercopithifilaria</taxon>
    </lineage>
</organism>
<feature type="compositionally biased region" description="Polar residues" evidence="3">
    <location>
        <begin position="235"/>
        <end position="247"/>
    </location>
</feature>
<evidence type="ECO:0000256" key="2">
    <source>
        <dbReference type="ARBA" id="ARBA00023008"/>
    </source>
</evidence>
<dbReference type="GO" id="GO:0046872">
    <property type="term" value="F:metal ion binding"/>
    <property type="evidence" value="ECO:0007669"/>
    <property type="project" value="UniProtKB-KW"/>
</dbReference>
<gene>
    <name evidence="6" type="ORF">CJOHNSTONI_LOCUS227</name>
</gene>
<feature type="region of interest" description="Disordered" evidence="3">
    <location>
        <begin position="228"/>
        <end position="274"/>
    </location>
</feature>
<proteinExistence type="predicted"/>
<keyword evidence="4" id="KW-0732">Signal</keyword>
<dbReference type="GO" id="GO:0016491">
    <property type="term" value="F:oxidoreductase activity"/>
    <property type="evidence" value="ECO:0007669"/>
    <property type="project" value="InterPro"/>
</dbReference>
<feature type="signal peptide" evidence="4">
    <location>
        <begin position="1"/>
        <end position="18"/>
    </location>
</feature>
<dbReference type="PANTHER" id="PTHR11474">
    <property type="entry name" value="TYROSINASE FAMILY MEMBER"/>
    <property type="match status" value="1"/>
</dbReference>
<sequence length="461" mass="52372">MHILLLITLFTLLKYSIAIQYKIRLPFCNRAPNSALQIVCSQLKKWDTAARQHHSTSLNESSSSWNSQTIWSINRSRWTNNFQSWTSWSSWSLPYSMPSQEVQYLTTHTGDKSPLIMSHHVNLPIPAELKSNFKAEMYGPNEPKRMAFEIEYEISSLPKQARPIRTQTGQMINAMTSSPCATSSLSLSPTFNPPQQMLKNKDFIRDKSGVQGPFSPSTIKKDLYTMEQDTVGPPGQQQPNNLFRKQFSSSPSSSSPVQPSSIRISDRSNDSPVIPTVAQSSKQFKRNQANVIKSPPRILMNDQRMKALACMDLICLCPFLNGSLRNLECFLSNGKKLSLAIRKEYRQLSTEERERFHNALNQLKRSGDYDKIAQWHSDPELSGGAHSGPAFLPWHREYIKRLEIALRIIDPDVSLPYWDSTLENAIPESTDTILFSKELMGENDKNGNIINGFISHWTTSQ</sequence>
<dbReference type="Pfam" id="PF00264">
    <property type="entry name" value="Tyrosinase"/>
    <property type="match status" value="1"/>
</dbReference>
<dbReference type="SUPFAM" id="SSF48056">
    <property type="entry name" value="Di-copper centre-containing domain"/>
    <property type="match status" value="1"/>
</dbReference>
<evidence type="ECO:0000313" key="6">
    <source>
        <dbReference type="EMBL" id="CAG9529666.1"/>
    </source>
</evidence>
<feature type="domain" description="Tyrosinase copper-binding" evidence="5">
    <location>
        <begin position="368"/>
        <end position="459"/>
    </location>
</feature>
<dbReference type="InterPro" id="IPR050316">
    <property type="entry name" value="Tyrosinase/Hemocyanin"/>
</dbReference>
<dbReference type="AlphaFoldDB" id="A0A8J2LVF9"/>
<evidence type="ECO:0000256" key="3">
    <source>
        <dbReference type="SAM" id="MobiDB-lite"/>
    </source>
</evidence>
<evidence type="ECO:0000256" key="4">
    <source>
        <dbReference type="SAM" id="SignalP"/>
    </source>
</evidence>
<keyword evidence="7" id="KW-1185">Reference proteome</keyword>
<feature type="non-terminal residue" evidence="6">
    <location>
        <position position="1"/>
    </location>
</feature>
<feature type="compositionally biased region" description="Low complexity" evidence="3">
    <location>
        <begin position="248"/>
        <end position="263"/>
    </location>
</feature>
<evidence type="ECO:0000313" key="7">
    <source>
        <dbReference type="Proteomes" id="UP000746747"/>
    </source>
</evidence>
<reference evidence="6" key="1">
    <citation type="submission" date="2021-09" db="EMBL/GenBank/DDBJ databases">
        <authorList>
            <consortium name="Pathogen Informatics"/>
        </authorList>
    </citation>
    <scope>NUCLEOTIDE SEQUENCE</scope>
</reference>
<keyword evidence="1" id="KW-0479">Metal-binding</keyword>
<dbReference type="Proteomes" id="UP000746747">
    <property type="component" value="Unassembled WGS sequence"/>
</dbReference>
<keyword evidence="2" id="KW-0186">Copper</keyword>
<feature type="chain" id="PRO_5035196975" description="Tyrosinase copper-binding domain-containing protein" evidence="4">
    <location>
        <begin position="19"/>
        <end position="461"/>
    </location>
</feature>
<comment type="caution">
    <text evidence="6">The sequence shown here is derived from an EMBL/GenBank/DDBJ whole genome shotgun (WGS) entry which is preliminary data.</text>
</comment>
<dbReference type="Gene3D" id="1.10.1280.10">
    <property type="entry name" value="Di-copper center containing domain from catechol oxidase"/>
    <property type="match status" value="1"/>
</dbReference>
<dbReference type="InterPro" id="IPR008922">
    <property type="entry name" value="Di-copper_centre_dom_sf"/>
</dbReference>
<dbReference type="EMBL" id="CAKAEH010000056">
    <property type="protein sequence ID" value="CAG9529666.1"/>
    <property type="molecule type" value="Genomic_DNA"/>
</dbReference>
<name>A0A8J2LVF9_9BILA</name>
<dbReference type="PANTHER" id="PTHR11474:SF126">
    <property type="entry name" value="TYROSINASE-LIKE PROTEIN TYR-1-RELATED"/>
    <property type="match status" value="1"/>
</dbReference>